<sequence length="526" mass="61029">MDYITMGHNVDFDQHGRRHRLRTPKLIYVIIAILAIGVILTLLNIYELHKMKEDHSMHHSWVSEPEVEGRTGKNAKKMPVVWVTGKKKESGYLKHVYNVFNRIGYVTGDENSDWEVLWAHDYPFVSLSKHLSDLKPHQKVNHFPGSGYITNKASLAATKMDFIPTAFKMPTDKENFTQYVKKHVDTMWVQKSNNHRGIEIKSVKDLNLNLEGTFIQEYVAKPYLIDGRKFDIGVYTILTSINPLRVYTVDGDVLFRFCAKNYYPFDSKDRAKYVVGDDYTPMWQIPSLKKAFTDMDFSFKETFNHHVRETGKDPEKIWSDIKSAILTVYKDKESKLIDAARKYKSSRNFFEMVRFDFVLDEDLKIYLMEANMSPNLSSSHFKENKLLYEHVVFNLLGLVGLARSVTSNRYESAVDVINMQVSDKDISVFPEICSGSCSQSCFKIQCKICHKCLTVGLKQSLKTAYVEHVNRGSCRRVFPPPIMNQRQALKWTIEKADQTFHNTHQNNRIMQIWFIGKCRLDASFCI</sequence>
<reference evidence="2 3" key="1">
    <citation type="submission" date="2024-01" db="EMBL/GenBank/DDBJ databases">
        <title>The genome of the rayed Mediterranean limpet Patella caerulea (Linnaeus, 1758).</title>
        <authorList>
            <person name="Anh-Thu Weber A."/>
            <person name="Halstead-Nussloch G."/>
        </authorList>
    </citation>
    <scope>NUCLEOTIDE SEQUENCE [LARGE SCALE GENOMIC DNA]</scope>
    <source>
        <strain evidence="2">AATW-2023a</strain>
        <tissue evidence="2">Whole specimen</tissue>
    </source>
</reference>
<keyword evidence="1" id="KW-0472">Membrane</keyword>
<evidence type="ECO:0000313" key="2">
    <source>
        <dbReference type="EMBL" id="KAK6186581.1"/>
    </source>
</evidence>
<organism evidence="2 3">
    <name type="scientific">Patella caerulea</name>
    <name type="common">Rayed Mediterranean limpet</name>
    <dbReference type="NCBI Taxonomy" id="87958"/>
    <lineage>
        <taxon>Eukaryota</taxon>
        <taxon>Metazoa</taxon>
        <taxon>Spiralia</taxon>
        <taxon>Lophotrochozoa</taxon>
        <taxon>Mollusca</taxon>
        <taxon>Gastropoda</taxon>
        <taxon>Patellogastropoda</taxon>
        <taxon>Patelloidea</taxon>
        <taxon>Patellidae</taxon>
        <taxon>Patella</taxon>
    </lineage>
</organism>
<protein>
    <submittedName>
        <fullName evidence="2">Uncharacterized protein</fullName>
    </submittedName>
</protein>
<dbReference type="AlphaFoldDB" id="A0AAN8Q3V1"/>
<evidence type="ECO:0000256" key="1">
    <source>
        <dbReference type="SAM" id="Phobius"/>
    </source>
</evidence>
<dbReference type="Gene3D" id="3.30.470.20">
    <property type="entry name" value="ATP-grasp fold, B domain"/>
    <property type="match status" value="1"/>
</dbReference>
<feature type="transmembrane region" description="Helical" evidence="1">
    <location>
        <begin position="26"/>
        <end position="46"/>
    </location>
</feature>
<dbReference type="PROSITE" id="PS51221">
    <property type="entry name" value="TTL"/>
    <property type="match status" value="1"/>
</dbReference>
<dbReference type="Pfam" id="PF03133">
    <property type="entry name" value="TTL"/>
    <property type="match status" value="1"/>
</dbReference>
<dbReference type="InterPro" id="IPR004344">
    <property type="entry name" value="TTL/TTLL_fam"/>
</dbReference>
<accession>A0AAN8Q3V1</accession>
<dbReference type="PANTHER" id="PTHR47113:SF1">
    <property type="entry name" value="LD09343P"/>
    <property type="match status" value="1"/>
</dbReference>
<keyword evidence="3" id="KW-1185">Reference proteome</keyword>
<dbReference type="InterPro" id="IPR053317">
    <property type="entry name" value="Tubulin_polyglutamylase"/>
</dbReference>
<dbReference type="Proteomes" id="UP001347796">
    <property type="component" value="Unassembled WGS sequence"/>
</dbReference>
<name>A0AAN8Q3V1_PATCE</name>
<dbReference type="EMBL" id="JAZGQO010000006">
    <property type="protein sequence ID" value="KAK6186581.1"/>
    <property type="molecule type" value="Genomic_DNA"/>
</dbReference>
<evidence type="ECO:0000313" key="3">
    <source>
        <dbReference type="Proteomes" id="UP001347796"/>
    </source>
</evidence>
<keyword evidence="1" id="KW-1133">Transmembrane helix</keyword>
<keyword evidence="1" id="KW-0812">Transmembrane</keyword>
<proteinExistence type="predicted"/>
<dbReference type="PANTHER" id="PTHR47113">
    <property type="entry name" value="LD09343P"/>
    <property type="match status" value="1"/>
</dbReference>
<gene>
    <name evidence="2" type="ORF">SNE40_008595</name>
</gene>
<comment type="caution">
    <text evidence="2">The sequence shown here is derived from an EMBL/GenBank/DDBJ whole genome shotgun (WGS) entry which is preliminary data.</text>
</comment>
<dbReference type="SUPFAM" id="SSF56059">
    <property type="entry name" value="Glutathione synthetase ATP-binding domain-like"/>
    <property type="match status" value="1"/>
</dbReference>